<evidence type="ECO:0008006" key="3">
    <source>
        <dbReference type="Google" id="ProtNLM"/>
    </source>
</evidence>
<comment type="caution">
    <text evidence="1">The sequence shown here is derived from an EMBL/GenBank/DDBJ whole genome shotgun (WGS) entry which is preliminary data.</text>
</comment>
<gene>
    <name evidence="1" type="ORF">OIN60_17790</name>
</gene>
<dbReference type="Proteomes" id="UP001241848">
    <property type="component" value="Unassembled WGS sequence"/>
</dbReference>
<dbReference type="EMBL" id="JAPCKK010000029">
    <property type="protein sequence ID" value="MDP4098587.1"/>
    <property type="molecule type" value="Genomic_DNA"/>
</dbReference>
<protein>
    <recommendedName>
        <fullName evidence="3">Dockerin domain-containing protein</fullName>
    </recommendedName>
</protein>
<evidence type="ECO:0000313" key="2">
    <source>
        <dbReference type="Proteomes" id="UP001241848"/>
    </source>
</evidence>
<organism evidence="1 2">
    <name type="scientific">Paenibacillus zeirhizosphaerae</name>
    <dbReference type="NCBI Taxonomy" id="2987519"/>
    <lineage>
        <taxon>Bacteria</taxon>
        <taxon>Bacillati</taxon>
        <taxon>Bacillota</taxon>
        <taxon>Bacilli</taxon>
        <taxon>Bacillales</taxon>
        <taxon>Paenibacillaceae</taxon>
        <taxon>Paenibacillus</taxon>
    </lineage>
</organism>
<sequence length="71" mass="7855">MEKSEVLDVNHSGEYTLVDLAVDGFYYGIAVADTDTTKHSADQVSDGNVNQDDLIYIVNRMLDNPNYPSNS</sequence>
<reference evidence="1 2" key="1">
    <citation type="submission" date="2022-10" db="EMBL/GenBank/DDBJ databases">
        <title>Paenibacillus description and whole genome data of maize root bacterial community.</title>
        <authorList>
            <person name="Marton D."/>
            <person name="Farkas M."/>
            <person name="Cserhati M."/>
        </authorList>
    </citation>
    <scope>NUCLEOTIDE SEQUENCE [LARGE SCALE GENOMIC DNA]</scope>
    <source>
        <strain evidence="1 2">P96</strain>
    </source>
</reference>
<keyword evidence="2" id="KW-1185">Reference proteome</keyword>
<proteinExistence type="predicted"/>
<accession>A0ABT9FV20</accession>
<name>A0ABT9FV20_9BACL</name>
<dbReference type="RefSeq" id="WP_305756209.1">
    <property type="nucleotide sequence ID" value="NZ_JAPCKK010000029.1"/>
</dbReference>
<evidence type="ECO:0000313" key="1">
    <source>
        <dbReference type="EMBL" id="MDP4098587.1"/>
    </source>
</evidence>